<dbReference type="InterPro" id="IPR051000">
    <property type="entry name" value="Homeobox_DNA-bind_prot"/>
</dbReference>
<gene>
    <name evidence="8" type="ORF">PROFUN_02760</name>
</gene>
<feature type="domain" description="Homeobox" evidence="7">
    <location>
        <begin position="154"/>
        <end position="214"/>
    </location>
</feature>
<evidence type="ECO:0000256" key="4">
    <source>
        <dbReference type="ARBA" id="ARBA00023242"/>
    </source>
</evidence>
<dbReference type="GO" id="GO:0000981">
    <property type="term" value="F:DNA-binding transcription factor activity, RNA polymerase II-specific"/>
    <property type="evidence" value="ECO:0007669"/>
    <property type="project" value="InterPro"/>
</dbReference>
<keyword evidence="2 5" id="KW-0238">DNA-binding</keyword>
<evidence type="ECO:0000256" key="3">
    <source>
        <dbReference type="ARBA" id="ARBA00023155"/>
    </source>
</evidence>
<dbReference type="GO" id="GO:0005634">
    <property type="term" value="C:nucleus"/>
    <property type="evidence" value="ECO:0007669"/>
    <property type="project" value="UniProtKB-SubCell"/>
</dbReference>
<dbReference type="GO" id="GO:0000978">
    <property type="term" value="F:RNA polymerase II cis-regulatory region sequence-specific DNA binding"/>
    <property type="evidence" value="ECO:0007669"/>
    <property type="project" value="TreeGrafter"/>
</dbReference>
<reference evidence="8 9" key="1">
    <citation type="journal article" date="2018" name="Genome Biol. Evol.">
        <title>Multiple Roots of Fruiting Body Formation in Amoebozoa.</title>
        <authorList>
            <person name="Hillmann F."/>
            <person name="Forbes G."/>
            <person name="Novohradska S."/>
            <person name="Ferling I."/>
            <person name="Riege K."/>
            <person name="Groth M."/>
            <person name="Westermann M."/>
            <person name="Marz M."/>
            <person name="Spaller T."/>
            <person name="Winckler T."/>
            <person name="Schaap P."/>
            <person name="Glockner G."/>
        </authorList>
    </citation>
    <scope>NUCLEOTIDE SEQUENCE [LARGE SCALE GENOMIC DNA]</scope>
    <source>
        <strain evidence="8 9">Jena</strain>
    </source>
</reference>
<keyword evidence="9" id="KW-1185">Reference proteome</keyword>
<name>A0A2P6NXH9_9EUKA</name>
<dbReference type="Gene3D" id="1.10.10.60">
    <property type="entry name" value="Homeodomain-like"/>
    <property type="match status" value="1"/>
</dbReference>
<evidence type="ECO:0000256" key="6">
    <source>
        <dbReference type="RuleBase" id="RU000682"/>
    </source>
</evidence>
<dbReference type="CDD" id="cd00086">
    <property type="entry name" value="homeodomain"/>
    <property type="match status" value="1"/>
</dbReference>
<evidence type="ECO:0000256" key="1">
    <source>
        <dbReference type="ARBA" id="ARBA00004123"/>
    </source>
</evidence>
<evidence type="ECO:0000256" key="5">
    <source>
        <dbReference type="PROSITE-ProRule" id="PRU00108"/>
    </source>
</evidence>
<evidence type="ECO:0000259" key="7">
    <source>
        <dbReference type="PROSITE" id="PS50071"/>
    </source>
</evidence>
<keyword evidence="3 5" id="KW-0371">Homeobox</keyword>
<comment type="subcellular location">
    <subcellularLocation>
        <location evidence="1 5 6">Nucleus</location>
    </subcellularLocation>
</comment>
<dbReference type="InterPro" id="IPR001356">
    <property type="entry name" value="HD"/>
</dbReference>
<dbReference type="PROSITE" id="PS00027">
    <property type="entry name" value="HOMEOBOX_1"/>
    <property type="match status" value="1"/>
</dbReference>
<dbReference type="SMART" id="SM00389">
    <property type="entry name" value="HOX"/>
    <property type="match status" value="1"/>
</dbReference>
<sequence length="294" mass="34384">MKIRAIAARFSATVSTYSSLQNVKNETNRNYIAWHISSIHTELMKRGTDNNPLNLRGRGVNLTSLRRCRASFSQDLLSSLEGRYRKTSVPRTRHVTFSRSLSDLAGARGRVEGPTPHLYRFYLQPQEQPRAPVYSDRIFYTWPILGKRQSTSEEDGRKRDQRTTPRQAAALKEMFSKKPMPSDAEYADLAAQVEMSEKRVRNWFQNRRCKIRRLKNEKETDQLNERSRALSEHHPNPFAHFIRPITETPQRESIVTDTPSETRNPKMNLEYVLDRKDSVQCTYDFPIHKNKMHF</sequence>
<dbReference type="AlphaFoldDB" id="A0A2P6NXH9"/>
<accession>A0A2P6NXH9</accession>
<keyword evidence="4 5" id="KW-0539">Nucleus</keyword>
<evidence type="ECO:0000313" key="9">
    <source>
        <dbReference type="Proteomes" id="UP000241769"/>
    </source>
</evidence>
<organism evidence="8 9">
    <name type="scientific">Planoprotostelium fungivorum</name>
    <dbReference type="NCBI Taxonomy" id="1890364"/>
    <lineage>
        <taxon>Eukaryota</taxon>
        <taxon>Amoebozoa</taxon>
        <taxon>Evosea</taxon>
        <taxon>Variosea</taxon>
        <taxon>Cavosteliida</taxon>
        <taxon>Cavosteliaceae</taxon>
        <taxon>Planoprotostelium</taxon>
    </lineage>
</organism>
<dbReference type="PANTHER" id="PTHR24324">
    <property type="entry name" value="HOMEOBOX PROTEIN HHEX"/>
    <property type="match status" value="1"/>
</dbReference>
<dbReference type="Pfam" id="PF00046">
    <property type="entry name" value="Homeodomain"/>
    <property type="match status" value="1"/>
</dbReference>
<dbReference type="SUPFAM" id="SSF46689">
    <property type="entry name" value="Homeodomain-like"/>
    <property type="match status" value="1"/>
</dbReference>
<dbReference type="EMBL" id="MDYQ01000008">
    <property type="protein sequence ID" value="PRP88664.1"/>
    <property type="molecule type" value="Genomic_DNA"/>
</dbReference>
<dbReference type="InParanoid" id="A0A2P6NXH9"/>
<proteinExistence type="predicted"/>
<dbReference type="PROSITE" id="PS50071">
    <property type="entry name" value="HOMEOBOX_2"/>
    <property type="match status" value="1"/>
</dbReference>
<comment type="caution">
    <text evidence="8">The sequence shown here is derived from an EMBL/GenBank/DDBJ whole genome shotgun (WGS) entry which is preliminary data.</text>
</comment>
<protein>
    <submittedName>
        <fullName evidence="8">Putative homeobox transcription factor</fullName>
    </submittedName>
</protein>
<evidence type="ECO:0000256" key="2">
    <source>
        <dbReference type="ARBA" id="ARBA00023125"/>
    </source>
</evidence>
<dbReference type="InterPro" id="IPR009057">
    <property type="entry name" value="Homeodomain-like_sf"/>
</dbReference>
<dbReference type="InterPro" id="IPR017970">
    <property type="entry name" value="Homeobox_CS"/>
</dbReference>
<feature type="DNA-binding region" description="Homeobox" evidence="5">
    <location>
        <begin position="156"/>
        <end position="215"/>
    </location>
</feature>
<dbReference type="GO" id="GO:0030154">
    <property type="term" value="P:cell differentiation"/>
    <property type="evidence" value="ECO:0007669"/>
    <property type="project" value="TreeGrafter"/>
</dbReference>
<dbReference type="PANTHER" id="PTHR24324:SF5">
    <property type="entry name" value="HEMATOPOIETICALLY-EXPRESSED HOMEOBOX PROTEIN HHEX"/>
    <property type="match status" value="1"/>
</dbReference>
<evidence type="ECO:0000313" key="8">
    <source>
        <dbReference type="EMBL" id="PRP88664.1"/>
    </source>
</evidence>
<dbReference type="Proteomes" id="UP000241769">
    <property type="component" value="Unassembled WGS sequence"/>
</dbReference>
<dbReference type="OrthoDB" id="6159439at2759"/>